<evidence type="ECO:0000256" key="6">
    <source>
        <dbReference type="ARBA" id="ARBA00022777"/>
    </source>
</evidence>
<dbReference type="PROSITE" id="PS50011">
    <property type="entry name" value="PROTEIN_KINASE_DOM"/>
    <property type="match status" value="1"/>
</dbReference>
<dbReference type="OrthoDB" id="347657at2759"/>
<feature type="compositionally biased region" description="Low complexity" evidence="10">
    <location>
        <begin position="920"/>
        <end position="931"/>
    </location>
</feature>
<feature type="region of interest" description="Disordered" evidence="10">
    <location>
        <begin position="1037"/>
        <end position="1098"/>
    </location>
</feature>
<reference evidence="11" key="1">
    <citation type="journal article" date="2021" name="Open Biol.">
        <title>Shared evolutionary footprints suggest mitochondrial oxidative damage underlies multiple complex I losses in fungi.</title>
        <authorList>
            <person name="Schikora-Tamarit M.A."/>
            <person name="Marcet-Houben M."/>
            <person name="Nosek J."/>
            <person name="Gabaldon T."/>
        </authorList>
    </citation>
    <scope>NUCLEOTIDE SEQUENCE</scope>
    <source>
        <strain evidence="11">NCAIM Y.01608</strain>
    </source>
</reference>
<dbReference type="Pfam" id="PF00069">
    <property type="entry name" value="Pkinase"/>
    <property type="match status" value="1"/>
</dbReference>
<dbReference type="GO" id="GO:0032511">
    <property type="term" value="P:late endosome to vacuole transport via multivesicular body sorting pathway"/>
    <property type="evidence" value="ECO:0007669"/>
    <property type="project" value="UniProtKB-ARBA"/>
</dbReference>
<dbReference type="GO" id="GO:0005524">
    <property type="term" value="F:ATP binding"/>
    <property type="evidence" value="ECO:0007669"/>
    <property type="project" value="UniProtKB-UniRule"/>
</dbReference>
<dbReference type="SMART" id="SM00220">
    <property type="entry name" value="S_TKc"/>
    <property type="match status" value="1"/>
</dbReference>
<feature type="compositionally biased region" description="Polar residues" evidence="10">
    <location>
        <begin position="1075"/>
        <end position="1087"/>
    </location>
</feature>
<sequence>MTSNFNSSRSNTISPNQPAISDYSDLYDEYMADESRSKPSTINTFMEQNASVVRSESSDFIPYTREQLLENNLYQGPGDAVVTSDDEEECLSSREEIPTLDRDRILIPESSPEWQQKGAAQILEKVRAADGTSVTRVVRKSIKNFKLGKELGEGSYSTVVLGSDLCTGRDYAIKILNKRHIIKEKKVKYVNIEKNALNRLGKGHGIIHLFYTFQDEQNLYFVLDYAPNGELLSLIKKHGTMDEESVRYYSTQLVDAIDYMHRNGVIHRDIKPENILLNADMKIKITDFGTARILDPNDDGVYPSDVRANSFVGTAEYVSPELLNDKYCGKAADVWALGCIIYQMIAGKPPFKATNEYLTFQKVLKLQYAFSAGFPMVIRDLVKRILVLKPEDRITIQEIKKHYFFKDVDWNDMHSIWSMPPPELGPYKMSAKSMLPVPELNRSTQNLSPAGTKRIGSAGSRSASTTNILNSNNLVSTAASTPTSTSTNGTIFGLPNPMEPKKTNSSPVLPTEKTLYNPLSTAAAVATTKRLVSEPIKIPYLAGPNQSHGRTGRFEASKANSNLQYSTSGSKQNSTLNNGGSAQEINTGRPSPNLEAPPAFKSTGLTSSSPSSTLSNVSIQQKQASTQNVDLIPGTNIPRPVLNTRINASNSFRKTTGVQGSKSKQPFINGVNSDDIPPMSVLDLTWVNFLIHPDERVLKAGIVQVSKYTTESFEKKYKGMLAESPLGYKNKELLNSSNPGMIGQASSFRKKSAASIQSLDNAITFIELETTENHEEEDSSKDVPSERMTKLKNLFHKTSTDPVAKQRILVITTFGRAMLFVENHDRNKEKYQCVCEINLINSSVHFREVIGDRRSKNASTGIFAIVSNDVSLAFEVDKQDLSAWTNSLAKSRFMEQERHIRMLMENDPAGDSGMATGNQAASRAANMAMSSPVETSPRLSAELPSTGSDSDEGPRDIRLSMETGRNTARSPLAQPASKAGRKPPPVGSQFPTSMRPDMESSSSKSPNQQRQDPGTRKMLYENSPMISAAISKALKNTTISSESDHNGLSNTRHSSFTHKSAGSAAKTGNTGGKNHGSSPRLVTSMNSKLLARTTRKKR</sequence>
<evidence type="ECO:0000256" key="8">
    <source>
        <dbReference type="ARBA" id="ARBA00047899"/>
    </source>
</evidence>
<keyword evidence="12" id="KW-1185">Reference proteome</keyword>
<dbReference type="CDD" id="cd05581">
    <property type="entry name" value="STKc_PDK1"/>
    <property type="match status" value="1"/>
</dbReference>
<keyword evidence="4" id="KW-0808">Transferase</keyword>
<evidence type="ECO:0000256" key="9">
    <source>
        <dbReference type="ARBA" id="ARBA00048679"/>
    </source>
</evidence>
<dbReference type="FunFam" id="1.10.510.10:FF:000534">
    <property type="entry name" value="Serine/threonine-protein kinase PKH2"/>
    <property type="match status" value="1"/>
</dbReference>
<evidence type="ECO:0000256" key="4">
    <source>
        <dbReference type="ARBA" id="ARBA00022679"/>
    </source>
</evidence>
<evidence type="ECO:0000256" key="5">
    <source>
        <dbReference type="ARBA" id="ARBA00022741"/>
    </source>
</evidence>
<dbReference type="EC" id="2.7.11.1" evidence="2"/>
<feature type="compositionally biased region" description="Polar residues" evidence="10">
    <location>
        <begin position="1037"/>
        <end position="1060"/>
    </location>
</feature>
<protein>
    <recommendedName>
        <fullName evidence="2">non-specific serine/threonine protein kinase</fullName>
        <ecNumber evidence="2">2.7.11.1</ecNumber>
    </recommendedName>
</protein>
<dbReference type="RefSeq" id="XP_018211600.1">
    <property type="nucleotide sequence ID" value="XM_018354297.1"/>
</dbReference>
<dbReference type="GO" id="GO:0030447">
    <property type="term" value="P:filamentous growth"/>
    <property type="evidence" value="ECO:0007669"/>
    <property type="project" value="UniProtKB-ARBA"/>
</dbReference>
<evidence type="ECO:0000313" key="11">
    <source>
        <dbReference type="EMBL" id="KAH3659151.1"/>
    </source>
</evidence>
<dbReference type="EMBL" id="JAEUBD010001540">
    <property type="protein sequence ID" value="KAH3659151.1"/>
    <property type="molecule type" value="Genomic_DNA"/>
</dbReference>
<dbReference type="InterPro" id="IPR039046">
    <property type="entry name" value="PDPK1"/>
</dbReference>
<keyword evidence="3" id="KW-0723">Serine/threonine-protein kinase</keyword>
<feature type="compositionally biased region" description="Polar residues" evidence="10">
    <location>
        <begin position="999"/>
        <end position="1012"/>
    </location>
</feature>
<comment type="caution">
    <text evidence="11">The sequence shown here is derived from an EMBL/GenBank/DDBJ whole genome shotgun (WGS) entry which is preliminary data.</text>
</comment>
<keyword evidence="5" id="KW-0547">Nucleotide-binding</keyword>
<accession>A0A1B7SJN8</accession>
<feature type="compositionally biased region" description="Low complexity" evidence="10">
    <location>
        <begin position="477"/>
        <end position="487"/>
    </location>
</feature>
<comment type="similarity">
    <text evidence="1">Belongs to the protein kinase superfamily. AGC Ser/Thr protein kinase family. PDPK1 subfamily.</text>
</comment>
<dbReference type="GO" id="GO:0004674">
    <property type="term" value="F:protein serine/threonine kinase activity"/>
    <property type="evidence" value="ECO:0007669"/>
    <property type="project" value="UniProtKB-KW"/>
</dbReference>
<reference evidence="11" key="2">
    <citation type="submission" date="2021-01" db="EMBL/GenBank/DDBJ databases">
        <authorList>
            <person name="Schikora-Tamarit M.A."/>
        </authorList>
    </citation>
    <scope>NUCLEOTIDE SEQUENCE</scope>
    <source>
        <strain evidence="11">NCAIM Y.01608</strain>
    </source>
</reference>
<dbReference type="PROSITE" id="PS00107">
    <property type="entry name" value="PROTEIN_KINASE_ATP"/>
    <property type="match status" value="1"/>
</dbReference>
<dbReference type="InterPro" id="IPR000719">
    <property type="entry name" value="Prot_kinase_dom"/>
</dbReference>
<feature type="region of interest" description="Disordered" evidence="10">
    <location>
        <begin position="1"/>
        <end position="20"/>
    </location>
</feature>
<evidence type="ECO:0000256" key="2">
    <source>
        <dbReference type="ARBA" id="ARBA00012513"/>
    </source>
</evidence>
<keyword evidence="6" id="KW-0418">Kinase</keyword>
<dbReference type="PANTHER" id="PTHR24356:SF163">
    <property type="entry name" value="3-PHOSPHOINOSITIDE-DEPENDENT PROTEIN KINASE 1-RELATED"/>
    <property type="match status" value="1"/>
</dbReference>
<dbReference type="AlphaFoldDB" id="A0A1B7SJN8"/>
<dbReference type="SUPFAM" id="SSF56112">
    <property type="entry name" value="Protein kinase-like (PK-like)"/>
    <property type="match status" value="1"/>
</dbReference>
<evidence type="ECO:0000256" key="7">
    <source>
        <dbReference type="ARBA" id="ARBA00022840"/>
    </source>
</evidence>
<dbReference type="InterPro" id="IPR050236">
    <property type="entry name" value="Ser_Thr_kinase_AGC"/>
</dbReference>
<dbReference type="PROSITE" id="PS00108">
    <property type="entry name" value="PROTEIN_KINASE_ST"/>
    <property type="match status" value="1"/>
</dbReference>
<feature type="compositionally biased region" description="Polar residues" evidence="10">
    <location>
        <begin position="1"/>
        <end position="19"/>
    </location>
</feature>
<feature type="compositionally biased region" description="Polar residues" evidence="10">
    <location>
        <begin position="932"/>
        <end position="948"/>
    </location>
</feature>
<keyword evidence="7" id="KW-0067">ATP-binding</keyword>
<dbReference type="GO" id="GO:0010606">
    <property type="term" value="P:positive regulation of cytoplasmic mRNA processing body assembly"/>
    <property type="evidence" value="ECO:0007669"/>
    <property type="project" value="UniProtKB-ARBA"/>
</dbReference>
<dbReference type="GO" id="GO:0060211">
    <property type="term" value="P:regulation of nuclear-transcribed mRNA poly(A) tail shortening"/>
    <property type="evidence" value="ECO:0007669"/>
    <property type="project" value="UniProtKB-ARBA"/>
</dbReference>
<feature type="compositionally biased region" description="Low complexity" evidence="10">
    <location>
        <begin position="602"/>
        <end position="615"/>
    </location>
</feature>
<evidence type="ECO:0000256" key="10">
    <source>
        <dbReference type="SAM" id="MobiDB-lite"/>
    </source>
</evidence>
<dbReference type="InterPro" id="IPR008271">
    <property type="entry name" value="Ser/Thr_kinase_AS"/>
</dbReference>
<organism evidence="11 12">
    <name type="scientific">Ogataea polymorpha</name>
    <dbReference type="NCBI Taxonomy" id="460523"/>
    <lineage>
        <taxon>Eukaryota</taxon>
        <taxon>Fungi</taxon>
        <taxon>Dikarya</taxon>
        <taxon>Ascomycota</taxon>
        <taxon>Saccharomycotina</taxon>
        <taxon>Pichiomycetes</taxon>
        <taxon>Pichiales</taxon>
        <taxon>Pichiaceae</taxon>
        <taxon>Ogataea</taxon>
    </lineage>
</organism>
<evidence type="ECO:0000313" key="12">
    <source>
        <dbReference type="Proteomes" id="UP000788993"/>
    </source>
</evidence>
<evidence type="ECO:0000256" key="1">
    <source>
        <dbReference type="ARBA" id="ARBA00010006"/>
    </source>
</evidence>
<dbReference type="Gene3D" id="1.10.510.10">
    <property type="entry name" value="Transferase(Phosphotransferase) domain 1"/>
    <property type="match status" value="1"/>
</dbReference>
<feature type="region of interest" description="Disordered" evidence="10">
    <location>
        <begin position="477"/>
        <end position="507"/>
    </location>
</feature>
<dbReference type="InterPro" id="IPR017441">
    <property type="entry name" value="Protein_kinase_ATP_BS"/>
</dbReference>
<gene>
    <name evidence="11" type="ORF">OGATHE_006034</name>
</gene>
<feature type="region of interest" description="Disordered" evidence="10">
    <location>
        <begin position="906"/>
        <end position="1017"/>
    </location>
</feature>
<dbReference type="InterPro" id="IPR011009">
    <property type="entry name" value="Kinase-like_dom_sf"/>
</dbReference>
<name>A0A1B7SJN8_9ASCO</name>
<dbReference type="Proteomes" id="UP000788993">
    <property type="component" value="Unassembled WGS sequence"/>
</dbReference>
<feature type="region of interest" description="Disordered" evidence="10">
    <location>
        <begin position="560"/>
        <end position="636"/>
    </location>
</feature>
<feature type="compositionally biased region" description="Polar residues" evidence="10">
    <location>
        <begin position="616"/>
        <end position="629"/>
    </location>
</feature>
<feature type="compositionally biased region" description="Polar residues" evidence="10">
    <location>
        <begin position="560"/>
        <end position="590"/>
    </location>
</feature>
<dbReference type="GO" id="GO:0000196">
    <property type="term" value="P:cell integrity MAPK cascade"/>
    <property type="evidence" value="ECO:0007669"/>
    <property type="project" value="UniProtKB-ARBA"/>
</dbReference>
<dbReference type="PANTHER" id="PTHR24356">
    <property type="entry name" value="SERINE/THREONINE-PROTEIN KINASE"/>
    <property type="match status" value="1"/>
</dbReference>
<comment type="catalytic activity">
    <reaction evidence="8">
        <text>L-threonyl-[protein] + ATP = O-phospho-L-threonyl-[protein] + ADP + H(+)</text>
        <dbReference type="Rhea" id="RHEA:46608"/>
        <dbReference type="Rhea" id="RHEA-COMP:11060"/>
        <dbReference type="Rhea" id="RHEA-COMP:11605"/>
        <dbReference type="ChEBI" id="CHEBI:15378"/>
        <dbReference type="ChEBI" id="CHEBI:30013"/>
        <dbReference type="ChEBI" id="CHEBI:30616"/>
        <dbReference type="ChEBI" id="CHEBI:61977"/>
        <dbReference type="ChEBI" id="CHEBI:456216"/>
        <dbReference type="EC" id="2.7.11.1"/>
    </reaction>
</comment>
<dbReference type="FunFam" id="3.30.200.20:FF:000191">
    <property type="entry name" value="3-phosphoinositide-dependent protein kinase 2-like"/>
    <property type="match status" value="1"/>
</dbReference>
<feature type="region of interest" description="Disordered" evidence="10">
    <location>
        <begin position="443"/>
        <end position="464"/>
    </location>
</feature>
<evidence type="ECO:0000256" key="3">
    <source>
        <dbReference type="ARBA" id="ARBA00022527"/>
    </source>
</evidence>
<proteinExistence type="inferred from homology"/>
<comment type="catalytic activity">
    <reaction evidence="9">
        <text>L-seryl-[protein] + ATP = O-phospho-L-seryl-[protein] + ADP + H(+)</text>
        <dbReference type="Rhea" id="RHEA:17989"/>
        <dbReference type="Rhea" id="RHEA-COMP:9863"/>
        <dbReference type="Rhea" id="RHEA-COMP:11604"/>
        <dbReference type="ChEBI" id="CHEBI:15378"/>
        <dbReference type="ChEBI" id="CHEBI:29999"/>
        <dbReference type="ChEBI" id="CHEBI:30616"/>
        <dbReference type="ChEBI" id="CHEBI:83421"/>
        <dbReference type="ChEBI" id="CHEBI:456216"/>
        <dbReference type="EC" id="2.7.11.1"/>
    </reaction>
</comment>
<dbReference type="Gene3D" id="3.30.200.20">
    <property type="entry name" value="Phosphorylase Kinase, domain 1"/>
    <property type="match status" value="1"/>
</dbReference>